<evidence type="ECO:0000256" key="6">
    <source>
        <dbReference type="ARBA" id="ARBA00023180"/>
    </source>
</evidence>
<dbReference type="FunFam" id="3.20.20.190:FF:000013">
    <property type="entry name" value="Glycerophosphodiester phosphodiesterase GDPDL3"/>
    <property type="match status" value="1"/>
</dbReference>
<dbReference type="STRING" id="3821.A0A151SXR3"/>
<gene>
    <name evidence="10" type="ORF">KK1_014947</name>
</gene>
<protein>
    <recommendedName>
        <fullName evidence="2">glycerophosphodiester phosphodiesterase</fullName>
        <ecNumber evidence="2">3.1.4.46</ecNumber>
    </recommendedName>
</protein>
<evidence type="ECO:0000256" key="4">
    <source>
        <dbReference type="ARBA" id="ARBA00022798"/>
    </source>
</evidence>
<feature type="domain" description="GP-PDE" evidence="9">
    <location>
        <begin position="43"/>
        <end position="344"/>
    </location>
</feature>
<dbReference type="CDD" id="cd08603">
    <property type="entry name" value="GDPD_SHV3_repeat_1"/>
    <property type="match status" value="1"/>
</dbReference>
<dbReference type="Gramene" id="C.cajan_14517.t">
    <property type="protein sequence ID" value="C.cajan_14517.t"/>
    <property type="gene ID" value="C.cajan_14517"/>
</dbReference>
<evidence type="ECO:0000256" key="7">
    <source>
        <dbReference type="ARBA" id="ARBA00047512"/>
    </source>
</evidence>
<dbReference type="InterPro" id="IPR017946">
    <property type="entry name" value="PLC-like_Pdiesterase_TIM-brl"/>
</dbReference>
<dbReference type="CDD" id="cd08604">
    <property type="entry name" value="GDPD_SHV3_repeat_2"/>
    <property type="match status" value="1"/>
</dbReference>
<dbReference type="PANTHER" id="PTHR43620:SF7">
    <property type="entry name" value="GLYCEROPHOSPHODIESTER PHOSPHODIESTERASE GDPD5-RELATED"/>
    <property type="match status" value="1"/>
</dbReference>
<keyword evidence="5 10" id="KW-0378">Hydrolase</keyword>
<dbReference type="EC" id="3.1.4.46" evidence="2"/>
<feature type="signal peptide" evidence="8">
    <location>
        <begin position="1"/>
        <end position="30"/>
    </location>
</feature>
<organism evidence="10 11">
    <name type="scientific">Cajanus cajan</name>
    <name type="common">Pigeon pea</name>
    <name type="synonym">Cajanus indicus</name>
    <dbReference type="NCBI Taxonomy" id="3821"/>
    <lineage>
        <taxon>Eukaryota</taxon>
        <taxon>Viridiplantae</taxon>
        <taxon>Streptophyta</taxon>
        <taxon>Embryophyta</taxon>
        <taxon>Tracheophyta</taxon>
        <taxon>Spermatophyta</taxon>
        <taxon>Magnoliopsida</taxon>
        <taxon>eudicotyledons</taxon>
        <taxon>Gunneridae</taxon>
        <taxon>Pentapetalae</taxon>
        <taxon>rosids</taxon>
        <taxon>fabids</taxon>
        <taxon>Fabales</taxon>
        <taxon>Fabaceae</taxon>
        <taxon>Papilionoideae</taxon>
        <taxon>50 kb inversion clade</taxon>
        <taxon>NPAAA clade</taxon>
        <taxon>indigoferoid/millettioid clade</taxon>
        <taxon>Phaseoleae</taxon>
        <taxon>Cajanus</taxon>
    </lineage>
</organism>
<dbReference type="EMBL" id="CM003612">
    <property type="protein sequence ID" value="KYP59511.1"/>
    <property type="molecule type" value="Genomic_DNA"/>
</dbReference>
<evidence type="ECO:0000256" key="1">
    <source>
        <dbReference type="ARBA" id="ARBA00007277"/>
    </source>
</evidence>
<comment type="similarity">
    <text evidence="1">Belongs to the glycerophosphoryl diester phosphodiesterase family.</text>
</comment>
<keyword evidence="4" id="KW-0319">Glycerol metabolism</keyword>
<dbReference type="PANTHER" id="PTHR43620">
    <property type="entry name" value="GLYCEROPHOSPHORYL DIESTER PHOSPHODIESTERASE"/>
    <property type="match status" value="1"/>
</dbReference>
<comment type="catalytic activity">
    <reaction evidence="7">
        <text>a sn-glycero-3-phosphodiester + H2O = an alcohol + sn-glycerol 3-phosphate + H(+)</text>
        <dbReference type="Rhea" id="RHEA:12969"/>
        <dbReference type="ChEBI" id="CHEBI:15377"/>
        <dbReference type="ChEBI" id="CHEBI:15378"/>
        <dbReference type="ChEBI" id="CHEBI:30879"/>
        <dbReference type="ChEBI" id="CHEBI:57597"/>
        <dbReference type="ChEBI" id="CHEBI:83408"/>
        <dbReference type="EC" id="3.1.4.46"/>
    </reaction>
</comment>
<evidence type="ECO:0000256" key="8">
    <source>
        <dbReference type="SAM" id="SignalP"/>
    </source>
</evidence>
<dbReference type="Proteomes" id="UP000075243">
    <property type="component" value="Chromosome 10"/>
</dbReference>
<name>A0A151SXR3_CAJCA</name>
<dbReference type="GO" id="GO:0006071">
    <property type="term" value="P:glycerol metabolic process"/>
    <property type="evidence" value="ECO:0007669"/>
    <property type="project" value="UniProtKB-KW"/>
</dbReference>
<accession>A0A151SXR3</accession>
<dbReference type="Gene3D" id="3.20.20.190">
    <property type="entry name" value="Phosphatidylinositol (PI) phosphodiesterase"/>
    <property type="match status" value="2"/>
</dbReference>
<dbReference type="OMA" id="ANDAFMA"/>
<reference evidence="10 11" key="1">
    <citation type="journal article" date="2012" name="Nat. Biotechnol.">
        <title>Draft genome sequence of pigeonpea (Cajanus cajan), an orphan legume crop of resource-poor farmers.</title>
        <authorList>
            <person name="Varshney R.K."/>
            <person name="Chen W."/>
            <person name="Li Y."/>
            <person name="Bharti A.K."/>
            <person name="Saxena R.K."/>
            <person name="Schlueter J.A."/>
            <person name="Donoghue M.T."/>
            <person name="Azam S."/>
            <person name="Fan G."/>
            <person name="Whaley A.M."/>
            <person name="Farmer A.D."/>
            <person name="Sheridan J."/>
            <person name="Iwata A."/>
            <person name="Tuteja R."/>
            <person name="Penmetsa R.V."/>
            <person name="Wu W."/>
            <person name="Upadhyaya H.D."/>
            <person name="Yang S.P."/>
            <person name="Shah T."/>
            <person name="Saxena K.B."/>
            <person name="Michael T."/>
            <person name="McCombie W.R."/>
            <person name="Yang B."/>
            <person name="Zhang G."/>
            <person name="Yang H."/>
            <person name="Wang J."/>
            <person name="Spillane C."/>
            <person name="Cook D.R."/>
            <person name="May G.D."/>
            <person name="Xu X."/>
            <person name="Jackson S.A."/>
        </authorList>
    </citation>
    <scope>NUCLEOTIDE SEQUENCE [LARGE SCALE GENOMIC DNA]</scope>
    <source>
        <strain evidence="11">cv. Asha</strain>
    </source>
</reference>
<sequence length="760" mass="82566">MWNPRALYSPLALPLLLLLLLHFLLALVSAQRSVWNTLNGVAPVVVARGGFSGIFPDSSDGAYNLAVITSGPDVYVSCDVQLTKDGVGICLPDINLANSTYIASTFPNQTKSYVVNGVAVRGYFSLDYTRKDLSNVVLTQGVYSRSNLFDGNSFPILTIDDLGTLNQKPKGIWLNIQHDNFYAQHNLSMRNTVLSASRRLVFSYISSPEAGFLKSIASRFNPKTTKLIFRFMEQSDIDPSTNQTYGSLLKNLTSIKTFASGILVPRRYIWPVDATLYLQPHTSLVSDAHKVGLEVFASDFVNDVPASFNYSYDPLAEYLQFIDNGDFSVDGVLSDFPVTAFEAIGCFAHLGNNATKTDKTLIISKYGASGDYPACTDLAYNNAISDGVDVLDCPVQISKEGTPFCSNSIDLIESTLVAQSSFSKLAMSIPEIKSGSGIFSFSLSWTDIKGLTPSILNPYAKYRLFRNPKYKNEGKLLTLSDFLSLTKNQTSLSGVAITVENAAYLDKQGLNVIDAVMSALSKAGYDKPGPQKVYIQSTNSSVLQKFKEKTSYELVYKIDETVGDAANAAITDIKSFASSVIVSKDSVFSSSSKFLTSTTNTVKKLKAANLSVFVETFSNEFVSQAWDFFSDATVEINSFIQGVPIDGIITDFPKTANRYRRNKCLNLGRNNTPTYMEAVQPGGLYGLITKEFLPPAEAPLPPLTEAEVAEPPLPPVAKIDPASSPNTGTNALPPGNAQAKVTVCLFLSTLALFIASSLVL</sequence>
<dbReference type="GO" id="GO:0006629">
    <property type="term" value="P:lipid metabolic process"/>
    <property type="evidence" value="ECO:0007669"/>
    <property type="project" value="InterPro"/>
</dbReference>
<dbReference type="PROSITE" id="PS51704">
    <property type="entry name" value="GP_PDE"/>
    <property type="match status" value="2"/>
</dbReference>
<evidence type="ECO:0000313" key="10">
    <source>
        <dbReference type="EMBL" id="KYP59511.1"/>
    </source>
</evidence>
<dbReference type="GO" id="GO:0008889">
    <property type="term" value="F:glycerophosphodiester phosphodiesterase activity"/>
    <property type="evidence" value="ECO:0007669"/>
    <property type="project" value="UniProtKB-EC"/>
</dbReference>
<feature type="domain" description="GP-PDE" evidence="9">
    <location>
        <begin position="360"/>
        <end position="660"/>
    </location>
</feature>
<dbReference type="Pfam" id="PF03009">
    <property type="entry name" value="GDPD"/>
    <property type="match status" value="1"/>
</dbReference>
<evidence type="ECO:0000259" key="9">
    <source>
        <dbReference type="PROSITE" id="PS51704"/>
    </source>
</evidence>
<evidence type="ECO:0000256" key="5">
    <source>
        <dbReference type="ARBA" id="ARBA00022801"/>
    </source>
</evidence>
<keyword evidence="11" id="KW-1185">Reference proteome</keyword>
<dbReference type="OrthoDB" id="1058301at2759"/>
<keyword evidence="3 8" id="KW-0732">Signal</keyword>
<dbReference type="SUPFAM" id="SSF51695">
    <property type="entry name" value="PLC-like phosphodiesterases"/>
    <property type="match status" value="2"/>
</dbReference>
<dbReference type="InterPro" id="IPR030395">
    <property type="entry name" value="GP_PDE_dom"/>
</dbReference>
<evidence type="ECO:0000256" key="3">
    <source>
        <dbReference type="ARBA" id="ARBA00022729"/>
    </source>
</evidence>
<keyword evidence="6" id="KW-0325">Glycoprotein</keyword>
<evidence type="ECO:0000256" key="2">
    <source>
        <dbReference type="ARBA" id="ARBA00012247"/>
    </source>
</evidence>
<feature type="chain" id="PRO_5007588774" description="glycerophosphodiester phosphodiesterase" evidence="8">
    <location>
        <begin position="31"/>
        <end position="760"/>
    </location>
</feature>
<proteinExistence type="inferred from homology"/>
<dbReference type="FunFam" id="3.20.20.190:FF:000011">
    <property type="entry name" value="Glycerophosphodiester phosphodiesterase GDPDL3"/>
    <property type="match status" value="1"/>
</dbReference>
<dbReference type="AlphaFoldDB" id="A0A151SXR3"/>
<evidence type="ECO:0000313" key="11">
    <source>
        <dbReference type="Proteomes" id="UP000075243"/>
    </source>
</evidence>